<name>A0A2U2MQM3_9BIFI</name>
<dbReference type="GO" id="GO:0009231">
    <property type="term" value="P:riboflavin biosynthetic process"/>
    <property type="evidence" value="ECO:0007669"/>
    <property type="project" value="TreeGrafter"/>
</dbReference>
<proteinExistence type="inferred from homology"/>
<keyword evidence="3" id="KW-0378">Hydrolase</keyword>
<evidence type="ECO:0000313" key="7">
    <source>
        <dbReference type="Proteomes" id="UP000245753"/>
    </source>
</evidence>
<reference evidence="6 7" key="1">
    <citation type="journal article" date="2018" name="Int. J. Syst. Evol. Microbiol.">
        <title>Bifidobacterium catulorum sp. nov., a novel taxon from the faeces of the baby common marmoset (Callithrix jacchus).</title>
        <authorList>
            <person name="Modesto M."/>
            <person name="Michelini S."/>
            <person name="Oki K."/>
            <person name="Biavati B."/>
            <person name="Watanabe K."/>
            <person name="Mattarelli P."/>
        </authorList>
    </citation>
    <scope>NUCLEOTIDE SEQUENCE [LARGE SCALE GENOMIC DNA]</scope>
    <source>
        <strain evidence="6 7">MRM 8.19</strain>
    </source>
</reference>
<comment type="similarity">
    <text evidence="5">Belongs to the creatininase superfamily.</text>
</comment>
<keyword evidence="2" id="KW-0479">Metal-binding</keyword>
<evidence type="ECO:0000256" key="5">
    <source>
        <dbReference type="ARBA" id="ARBA00024029"/>
    </source>
</evidence>
<dbReference type="AlphaFoldDB" id="A0A2U2MQM3"/>
<dbReference type="InterPro" id="IPR003785">
    <property type="entry name" value="Creatininase/forma_Hydrolase"/>
</dbReference>
<dbReference type="GO" id="GO:0046872">
    <property type="term" value="F:metal ion binding"/>
    <property type="evidence" value="ECO:0007669"/>
    <property type="project" value="UniProtKB-KW"/>
</dbReference>
<keyword evidence="4" id="KW-0862">Zinc</keyword>
<accession>A0A2U2MQM3</accession>
<keyword evidence="7" id="KW-1185">Reference proteome</keyword>
<dbReference type="EMBL" id="QFFN01000034">
    <property type="protein sequence ID" value="PWG59152.1"/>
    <property type="molecule type" value="Genomic_DNA"/>
</dbReference>
<evidence type="ECO:0000256" key="3">
    <source>
        <dbReference type="ARBA" id="ARBA00022801"/>
    </source>
</evidence>
<comment type="cofactor">
    <cofactor evidence="1">
        <name>Zn(2+)</name>
        <dbReference type="ChEBI" id="CHEBI:29105"/>
    </cofactor>
</comment>
<organism evidence="6 7">
    <name type="scientific">Bifidobacterium catulorum</name>
    <dbReference type="NCBI Taxonomy" id="1630173"/>
    <lineage>
        <taxon>Bacteria</taxon>
        <taxon>Bacillati</taxon>
        <taxon>Actinomycetota</taxon>
        <taxon>Actinomycetes</taxon>
        <taxon>Bifidobacteriales</taxon>
        <taxon>Bifidobacteriaceae</taxon>
        <taxon>Bifidobacterium</taxon>
    </lineage>
</organism>
<dbReference type="PANTHER" id="PTHR35005:SF1">
    <property type="entry name" value="2-AMINO-5-FORMYLAMINO-6-RIBOSYLAMINOPYRIMIDIN-4(3H)-ONE 5'-MONOPHOSPHATE DEFORMYLASE"/>
    <property type="match status" value="1"/>
</dbReference>
<dbReference type="PANTHER" id="PTHR35005">
    <property type="entry name" value="3-DEHYDRO-SCYLLO-INOSOSE HYDROLASE"/>
    <property type="match status" value="1"/>
</dbReference>
<dbReference type="Proteomes" id="UP000245753">
    <property type="component" value="Unassembled WGS sequence"/>
</dbReference>
<dbReference type="GO" id="GO:0016811">
    <property type="term" value="F:hydrolase activity, acting on carbon-nitrogen (but not peptide) bonds, in linear amides"/>
    <property type="evidence" value="ECO:0007669"/>
    <property type="project" value="TreeGrafter"/>
</dbReference>
<evidence type="ECO:0000256" key="1">
    <source>
        <dbReference type="ARBA" id="ARBA00001947"/>
    </source>
</evidence>
<dbReference type="SUPFAM" id="SSF102215">
    <property type="entry name" value="Creatininase"/>
    <property type="match status" value="1"/>
</dbReference>
<evidence type="ECO:0000256" key="4">
    <source>
        <dbReference type="ARBA" id="ARBA00022833"/>
    </source>
</evidence>
<gene>
    <name evidence="6" type="ORF">DF200_09140</name>
</gene>
<dbReference type="InterPro" id="IPR024087">
    <property type="entry name" value="Creatininase-like_sf"/>
</dbReference>
<evidence type="ECO:0000313" key="6">
    <source>
        <dbReference type="EMBL" id="PWG59152.1"/>
    </source>
</evidence>
<dbReference type="Gene3D" id="3.40.50.10310">
    <property type="entry name" value="Creatininase"/>
    <property type="match status" value="1"/>
</dbReference>
<evidence type="ECO:0000256" key="2">
    <source>
        <dbReference type="ARBA" id="ARBA00022723"/>
    </source>
</evidence>
<sequence length="259" mass="29068">MSNNNHKNQRQQSPFINELSFTQFDEARRRTDLVIVPTGSVEVYGPHLPLGSDFLVAKAIAGRVARQTDSLVAPTLEVGEASNLLGASGTFTISRQVLENFLDEILAQLVDYGFRRFLFITGHAGNVDTVAYLSRKIERLHPVRCAQVDWWRFIQHIDDGIFDTSGYHCHGHAAEAGTSVVSYLYPPLADLSDLPHYELAKKAEDFPEIIQYQLFVDKTDKGMTGDARAASPEKGRLLVERAVDRIVDFINTDFNNDER</sequence>
<protein>
    <submittedName>
        <fullName evidence="6">Creatininase</fullName>
    </submittedName>
</protein>
<dbReference type="Pfam" id="PF02633">
    <property type="entry name" value="Creatininase"/>
    <property type="match status" value="1"/>
</dbReference>
<comment type="caution">
    <text evidence="6">The sequence shown here is derived from an EMBL/GenBank/DDBJ whole genome shotgun (WGS) entry which is preliminary data.</text>
</comment>